<accession>A0AC35TXR2</accession>
<evidence type="ECO:0000313" key="1">
    <source>
        <dbReference type="Proteomes" id="UP000095286"/>
    </source>
</evidence>
<protein>
    <submittedName>
        <fullName evidence="2">WD_REPEATS_REGION domain-containing protein</fullName>
    </submittedName>
</protein>
<proteinExistence type="predicted"/>
<dbReference type="WBParaSite" id="RSKR_0000536900.1">
    <property type="protein sequence ID" value="RSKR_0000536900.1"/>
    <property type="gene ID" value="RSKR_0000536900"/>
</dbReference>
<dbReference type="Proteomes" id="UP000095286">
    <property type="component" value="Unplaced"/>
</dbReference>
<reference evidence="2" key="1">
    <citation type="submission" date="2016-11" db="UniProtKB">
        <authorList>
            <consortium name="WormBaseParasite"/>
        </authorList>
    </citation>
    <scope>IDENTIFICATION</scope>
    <source>
        <strain evidence="2">KR3021</strain>
    </source>
</reference>
<name>A0AC35TXR2_9BILA</name>
<organism evidence="1 2">
    <name type="scientific">Rhabditophanes sp. KR3021</name>
    <dbReference type="NCBI Taxonomy" id="114890"/>
    <lineage>
        <taxon>Eukaryota</taxon>
        <taxon>Metazoa</taxon>
        <taxon>Ecdysozoa</taxon>
        <taxon>Nematoda</taxon>
        <taxon>Chromadorea</taxon>
        <taxon>Rhabditida</taxon>
        <taxon>Tylenchina</taxon>
        <taxon>Panagrolaimomorpha</taxon>
        <taxon>Strongyloidoidea</taxon>
        <taxon>Alloionematidae</taxon>
        <taxon>Rhabditophanes</taxon>
    </lineage>
</organism>
<sequence>MDISGISENGVTPSAAEQMAAILAQQTTYQFRPAYRFKTPLAVENAEGLTDSTGRKIKRGSTNVRRHVDHFPYCLNYVHHRYHVTTPAKRPYMQPHILYSHEGWIPHDCLDDMEDCIPTKFVRAALNKHKCPIFAISWTPEGKRLITGGSRGEFTLWNGSAFNFETILQAHDQAIRALKWTGDKQWLVSGDGHGYIKYWQQNMNNVHMFQAHEEQPIRCISFSPTDTKFVTSSDDGTAKVWDFYRSHLEQTLTGHGSEVFSAEWHPFKGIIATGSRDTQQPVKLWDPRTGKNLATLFEHKNSVMSVKWNGNGNWLATGSRDHSVKLYDIRMLKEIFTFKAHKKEVSCVAWHPIHTNLLSSGGMDGSLAFWDTRAENDVVFMDNAHDQAIWTMEWHPFGHIFATGANDHNTKFWVRNRPGDLVEDIFGINAKDVTNVISGPTILNATTKKEEVESQTDTPHAKGATRQGVQAISSFFKAKPTVPGICLAKKEGEGEQVGGHQVEVVVQGSVNVPPTSYGKRTLIKQTPTGRPKRVLECDFDFHGSPTMERHVGEVGEGGAYIEGYRIQKQSFLGNGRALKM</sequence>
<evidence type="ECO:0000313" key="2">
    <source>
        <dbReference type="WBParaSite" id="RSKR_0000536900.1"/>
    </source>
</evidence>